<accession>A0A6J7GLK4</accession>
<evidence type="ECO:0000256" key="1">
    <source>
        <dbReference type="SAM" id="Coils"/>
    </source>
</evidence>
<feature type="coiled-coil region" evidence="1">
    <location>
        <begin position="34"/>
        <end position="61"/>
    </location>
</feature>
<dbReference type="EMBL" id="CAFBMQ010000049">
    <property type="protein sequence ID" value="CAB4905053.1"/>
    <property type="molecule type" value="Genomic_DNA"/>
</dbReference>
<dbReference type="GO" id="GO:0055070">
    <property type="term" value="P:copper ion homeostasis"/>
    <property type="evidence" value="ECO:0007669"/>
    <property type="project" value="InterPro"/>
</dbReference>
<sequence length="327" mass="32362">MIDFRYHLVSLIAVFLAVALGIVIGTTALNGGLLDNLQTQVSGLQEDKRSLEDTNQGLQAQLDSTGGFAEEVGPALVAGTLTGRTVLLLVGNEDVDTDAVDEVTSLLGDAGATVTGTLRLNPAYSDPETSSSLQGYLTTPGALPPGVTLPEGSADTGELVASLLAQVLMIPPAAEGQPQQPPATTATAQALGGLSTLGVLTQDSSSVAPADYAVVLTSGSLTGEDAADRNTTLVQLVVALDEQGSGAVVSGDAGAAADGGLVGTIRADTEASTRVSTVDNANAPEGRISTVLALSAEGEGTSGKYGTGDDAQPVPPVPAAAGSGAGN</sequence>
<protein>
    <submittedName>
        <fullName evidence="3">Unannotated protein</fullName>
    </submittedName>
</protein>
<feature type="region of interest" description="Disordered" evidence="2">
    <location>
        <begin position="298"/>
        <end position="327"/>
    </location>
</feature>
<reference evidence="3" key="1">
    <citation type="submission" date="2020-05" db="EMBL/GenBank/DDBJ databases">
        <authorList>
            <person name="Chiriac C."/>
            <person name="Salcher M."/>
            <person name="Ghai R."/>
            <person name="Kavagutti S V."/>
        </authorList>
    </citation>
    <scope>NUCLEOTIDE SEQUENCE</scope>
</reference>
<gene>
    <name evidence="3" type="ORF">UFOPK3609_00488</name>
</gene>
<name>A0A6J7GLK4_9ZZZZ</name>
<organism evidence="3">
    <name type="scientific">freshwater metagenome</name>
    <dbReference type="NCBI Taxonomy" id="449393"/>
    <lineage>
        <taxon>unclassified sequences</taxon>
        <taxon>metagenomes</taxon>
        <taxon>ecological metagenomes</taxon>
    </lineage>
</organism>
<evidence type="ECO:0000256" key="2">
    <source>
        <dbReference type="SAM" id="MobiDB-lite"/>
    </source>
</evidence>
<dbReference type="AlphaFoldDB" id="A0A6J7GLK4"/>
<keyword evidence="1" id="KW-0175">Coiled coil</keyword>
<evidence type="ECO:0000313" key="3">
    <source>
        <dbReference type="EMBL" id="CAB4905053.1"/>
    </source>
</evidence>
<dbReference type="GO" id="GO:0016020">
    <property type="term" value="C:membrane"/>
    <property type="evidence" value="ECO:0007669"/>
    <property type="project" value="InterPro"/>
</dbReference>
<dbReference type="InterPro" id="IPR021522">
    <property type="entry name" value="MctB"/>
</dbReference>
<proteinExistence type="predicted"/>
<dbReference type="Pfam" id="PF11382">
    <property type="entry name" value="MctB"/>
    <property type="match status" value="1"/>
</dbReference>